<evidence type="ECO:0000313" key="3">
    <source>
        <dbReference type="Proteomes" id="UP000794436"/>
    </source>
</evidence>
<evidence type="ECO:0000313" key="2">
    <source>
        <dbReference type="EMBL" id="TMW66668.1"/>
    </source>
</evidence>
<dbReference type="AlphaFoldDB" id="A0A8K1CQT4"/>
<evidence type="ECO:0000256" key="1">
    <source>
        <dbReference type="SAM" id="SignalP"/>
    </source>
</evidence>
<organism evidence="2 3">
    <name type="scientific">Pythium oligandrum</name>
    <name type="common">Mycoparasitic fungus</name>
    <dbReference type="NCBI Taxonomy" id="41045"/>
    <lineage>
        <taxon>Eukaryota</taxon>
        <taxon>Sar</taxon>
        <taxon>Stramenopiles</taxon>
        <taxon>Oomycota</taxon>
        <taxon>Peronosporomycetes</taxon>
        <taxon>Pythiales</taxon>
        <taxon>Pythiaceae</taxon>
        <taxon>Pythium</taxon>
    </lineage>
</organism>
<reference evidence="2" key="1">
    <citation type="submission" date="2019-03" db="EMBL/GenBank/DDBJ databases">
        <title>Long read genome sequence of the mycoparasitic Pythium oligandrum ATCC 38472 isolated from sugarbeet rhizosphere.</title>
        <authorList>
            <person name="Gaulin E."/>
        </authorList>
    </citation>
    <scope>NUCLEOTIDE SEQUENCE</scope>
    <source>
        <strain evidence="2">ATCC 38472_TT</strain>
    </source>
</reference>
<feature type="signal peptide" evidence="1">
    <location>
        <begin position="1"/>
        <end position="18"/>
    </location>
</feature>
<comment type="caution">
    <text evidence="2">The sequence shown here is derived from an EMBL/GenBank/DDBJ whole genome shotgun (WGS) entry which is preliminary data.</text>
</comment>
<feature type="chain" id="PRO_5035444812" evidence="1">
    <location>
        <begin position="19"/>
        <end position="141"/>
    </location>
</feature>
<accession>A0A8K1CQT4</accession>
<protein>
    <submittedName>
        <fullName evidence="2">Uncharacterized protein</fullName>
    </submittedName>
</protein>
<keyword evidence="3" id="KW-1185">Reference proteome</keyword>
<keyword evidence="1" id="KW-0732">Signal</keyword>
<gene>
    <name evidence="2" type="ORF">Poli38472_013980</name>
</gene>
<proteinExistence type="predicted"/>
<name>A0A8K1CQT4_PYTOL</name>
<dbReference type="Proteomes" id="UP000794436">
    <property type="component" value="Unassembled WGS sequence"/>
</dbReference>
<sequence length="141" mass="15613">MKFAIVVALFATVASLRGSRCAAIADLTTQTPSPALTTEQALEALHTASAPTGVSFTGELERLDKETEEDTTENQESFGHRHRRRHGRWGWWDRYGPYRFKFSCDGYGGWAYPLGYWNTLGAGLYGGGCGFGRAWGGLYYC</sequence>
<dbReference type="EMBL" id="SPLM01000007">
    <property type="protein sequence ID" value="TMW66668.1"/>
    <property type="molecule type" value="Genomic_DNA"/>
</dbReference>